<evidence type="ECO:0000259" key="6">
    <source>
        <dbReference type="PROSITE" id="PS50011"/>
    </source>
</evidence>
<reference evidence="8 9" key="1">
    <citation type="submission" date="2023-12" db="EMBL/GenBank/DDBJ databases">
        <title>Baltic Sea Cyanobacteria.</title>
        <authorList>
            <person name="Delbaje E."/>
            <person name="Fewer D.P."/>
            <person name="Shishido T.K."/>
        </authorList>
    </citation>
    <scope>NUCLEOTIDE SEQUENCE [LARGE SCALE GENOMIC DNA]</scope>
    <source>
        <strain evidence="8 9">CCNP 1315</strain>
    </source>
</reference>
<gene>
    <name evidence="8" type="ORF">VB854_10855</name>
</gene>
<dbReference type="Gene3D" id="3.30.565.10">
    <property type="entry name" value="Histidine kinase-like ATPase, C-terminal domain"/>
    <property type="match status" value="1"/>
</dbReference>
<dbReference type="SUPFAM" id="SSF47384">
    <property type="entry name" value="Homodimeric domain of signal transducing histidine kinase"/>
    <property type="match status" value="1"/>
</dbReference>
<protein>
    <recommendedName>
        <fullName evidence="2">histidine kinase</fullName>
        <ecNumber evidence="2">2.7.13.3</ecNumber>
    </recommendedName>
</protein>
<dbReference type="InterPro" id="IPR000719">
    <property type="entry name" value="Prot_kinase_dom"/>
</dbReference>
<keyword evidence="5" id="KW-0902">Two-component regulatory system</keyword>
<sequence length="1823" mass="206160">MKMNTPKITGYQIIEQLHNGSRTLVYRGRKNRNDQPVVLKILRNPYPSFSDLVQFKNQYTITHNLVNIPNIIKPYSLEPYKNGYVLVMEDFGGISLSQYIQTQPLTVGQFLPIAIQIVETLHKLQGARVIHKDLKPANILINPTSLEIKIIDFSISSLLPKETQEIQNPNILEGTLAYLSPEQTGRMNRGIDYRSDFYSLGVTFYQLLSGKLPFNTDDPMELVHCHIAKLPPTLQQLNPEIPSVLSDIVMKLMAKNAEDRYQSALGLQQDLETCWHQLQSTGEIASFPIAQRDLSDRFMIYEKLYGRKTEVETLLNAFERVSNPPEGRAELMLVAGFSGIGKTAVINEVHKPIVRQRGYFIKGKYDQFNRNIPFSAFVQAFRDLIGQLLTESDLKLQQWKTKILQALGENGQVIIDVIPELELLIGKQPPVVELSGSAAQNRFNLFFQKFVQVFTSVEHPLVIFLDDLQWSDLASLKLLQLLMNDADHLLILGAYRDNEVSPVHPFILAVNELKKTGVTVNTITLNPLSQRDINQLIADTLSCQLALAQPLTELVYQKTRGNPFFTTQFLKALYDDQLIKFNLDAGYWQCDISKVKAQSLTNDVVEFMALQLQKLPTETQNILKLAACIGAQFDLQTLAIVSEQSEVETATHLWRALQEGLIVPINESYKFFQAETEMQPIDQTITVPYRFLHDRIQQAAYSLILAHQKEHTHYRIGKLLLQQICPETREERIFELVNQLNYGTSLITEPTERDELAQLNLTACRKARTATAYQAAREYAQIGLNLLGSEAWQRHYQMTLDLHELAAEIASLCGDFEEMETFINLVIEQAHSLLEQVNVYRIKVQSNVSRNQSAEAVAIALSLLQQLDVIFPETPTQTDIQQSFQEITELIGNREIEDLVNLSVMTDVEKLAIIQIGSSIMAAAYISGSPLYPLLVSLCVKLSIQYGNTSASAFGYTSYSIILCNLFQDVNTATKFSQLALKVIAKLNLKSVKPEVFNIVGTFMLHRTFHIKETLPFLQDSYTIGVELGYLEYAGYSASTVCNYSFWCSQPLGILQQETRTYTQGLAQLNQLTAANYCRITWQSILNLLEGDEHPEILSGEAIQETEFLSVLLSNNDLYGVYLFYLYKLTFCFWFGEIEQAENYTTEFRKYLQVGAGTFGEAVFYFYDSLIALAQLRQPLNEESEGLQRVAQNQIQLLHWADYAPMNHQHKVDLVAAEKCRVLGKKLEAIDLYDQAISGAKENQYIQEEALANELAAKFYLDWGKEKVASTYLQEAYYCYSYWGAKAKIEDLEKRYPQLLTAIWQIQQNRFRQGENCTSTVKQSDFLNQTIQTNLSTNNSNFLDFATILKASQALSSEIQLEQLFSTLVQVVMENAGADKCVLILLKGNNLVIEATAFFRGENTEIQSLVLESLPIESSPDIPLSLINYVSRTQETLVIDDASTQTSFASDAYIQQQRPKSLLCVPIINSRKLIGIVYLENNLTPGVFTQSRLEILKVLTTQAAISLENANLYNKLEEYSYTLEQKVEERTLELRTKATQLETTLQKLYSTQSQLIQTEKMSSLGQLVAGIAHEINNPVNFIYGNLTYANEYLTSLIELINLYQEIYPQPQPEIQAKIEEIDLEFLLNDLPKLLASMKIGSDRICKIVNSLQNFSRLDEAKIKPVDIHSGIDNTLLILQHRLKANDQDPEITLIKEYGKLPLVKCYISALNKVFMNIISNAIDALRQTPENRSDSPQKPTIIIRTFVNEARNVVISIADNGPGMENSVLNKIFDPFFTTKPVGSGTGLGLSISYSIIVEKHQGQLSCISVPGEGAEFLIEIPL</sequence>
<dbReference type="PANTHER" id="PTHR43642:SF1">
    <property type="entry name" value="HYBRID SIGNAL TRANSDUCTION HISTIDINE KINASE G"/>
    <property type="match status" value="1"/>
</dbReference>
<dbReference type="SMART" id="SM00387">
    <property type="entry name" value="HATPase_c"/>
    <property type="match status" value="1"/>
</dbReference>
<keyword evidence="4" id="KW-0418">Kinase</keyword>
<evidence type="ECO:0000256" key="1">
    <source>
        <dbReference type="ARBA" id="ARBA00000085"/>
    </source>
</evidence>
<dbReference type="SMART" id="SM00220">
    <property type="entry name" value="S_TKc"/>
    <property type="match status" value="1"/>
</dbReference>
<dbReference type="SUPFAM" id="SSF56112">
    <property type="entry name" value="Protein kinase-like (PK-like)"/>
    <property type="match status" value="1"/>
</dbReference>
<dbReference type="Pfam" id="PF02518">
    <property type="entry name" value="HATPase_c"/>
    <property type="match status" value="1"/>
</dbReference>
<dbReference type="InterPro" id="IPR027417">
    <property type="entry name" value="P-loop_NTPase"/>
</dbReference>
<dbReference type="PANTHER" id="PTHR43642">
    <property type="entry name" value="HYBRID SIGNAL TRANSDUCTION HISTIDINE KINASE G"/>
    <property type="match status" value="1"/>
</dbReference>
<dbReference type="InterPro" id="IPR003018">
    <property type="entry name" value="GAF"/>
</dbReference>
<dbReference type="EMBL" id="JAYGHT010000031">
    <property type="protein sequence ID" value="MEA5519446.1"/>
    <property type="molecule type" value="Genomic_DNA"/>
</dbReference>
<evidence type="ECO:0000313" key="9">
    <source>
        <dbReference type="Proteomes" id="UP001301728"/>
    </source>
</evidence>
<dbReference type="InterPro" id="IPR003661">
    <property type="entry name" value="HisK_dim/P_dom"/>
</dbReference>
<dbReference type="CDD" id="cd14014">
    <property type="entry name" value="STKc_PknB_like"/>
    <property type="match status" value="1"/>
</dbReference>
<comment type="caution">
    <text evidence="8">The sequence shown here is derived from an EMBL/GenBank/DDBJ whole genome shotgun (WGS) entry which is preliminary data.</text>
</comment>
<feature type="domain" description="Histidine kinase" evidence="7">
    <location>
        <begin position="1570"/>
        <end position="1823"/>
    </location>
</feature>
<evidence type="ECO:0000256" key="2">
    <source>
        <dbReference type="ARBA" id="ARBA00012438"/>
    </source>
</evidence>
<comment type="catalytic activity">
    <reaction evidence="1">
        <text>ATP + protein L-histidine = ADP + protein N-phospho-L-histidine.</text>
        <dbReference type="EC" id="2.7.13.3"/>
    </reaction>
</comment>
<dbReference type="PROSITE" id="PS00108">
    <property type="entry name" value="PROTEIN_KINASE_ST"/>
    <property type="match status" value="1"/>
</dbReference>
<dbReference type="InterPro" id="IPR029016">
    <property type="entry name" value="GAF-like_dom_sf"/>
</dbReference>
<dbReference type="CDD" id="cd00082">
    <property type="entry name" value="HisKA"/>
    <property type="match status" value="1"/>
</dbReference>
<dbReference type="InterPro" id="IPR003594">
    <property type="entry name" value="HATPase_dom"/>
</dbReference>
<proteinExistence type="predicted"/>
<dbReference type="InterPro" id="IPR036097">
    <property type="entry name" value="HisK_dim/P_sf"/>
</dbReference>
<dbReference type="InterPro" id="IPR008271">
    <property type="entry name" value="Ser/Thr_kinase_AS"/>
</dbReference>
<dbReference type="InterPro" id="IPR005467">
    <property type="entry name" value="His_kinase_dom"/>
</dbReference>
<dbReference type="Gene3D" id="3.30.450.40">
    <property type="match status" value="1"/>
</dbReference>
<accession>A0ABU5TX15</accession>
<dbReference type="Pfam" id="PF13191">
    <property type="entry name" value="AAA_16"/>
    <property type="match status" value="1"/>
</dbReference>
<keyword evidence="9" id="KW-1185">Reference proteome</keyword>
<dbReference type="InterPro" id="IPR053159">
    <property type="entry name" value="Hybrid_Histidine_Kinase"/>
</dbReference>
<evidence type="ECO:0000256" key="5">
    <source>
        <dbReference type="ARBA" id="ARBA00023012"/>
    </source>
</evidence>
<feature type="domain" description="Protein kinase" evidence="6">
    <location>
        <begin position="11"/>
        <end position="279"/>
    </location>
</feature>
<dbReference type="PROSITE" id="PS50109">
    <property type="entry name" value="HIS_KIN"/>
    <property type="match status" value="1"/>
</dbReference>
<dbReference type="PRINTS" id="PR00344">
    <property type="entry name" value="BCTRLSENSOR"/>
</dbReference>
<dbReference type="InterPro" id="IPR036890">
    <property type="entry name" value="HATPase_C_sf"/>
</dbReference>
<dbReference type="SUPFAM" id="SSF55781">
    <property type="entry name" value="GAF domain-like"/>
    <property type="match status" value="1"/>
</dbReference>
<organism evidence="8 9">
    <name type="scientific">Limnoraphis robusta CCNP1315</name>
    <dbReference type="NCBI Taxonomy" id="3110306"/>
    <lineage>
        <taxon>Bacteria</taxon>
        <taxon>Bacillati</taxon>
        <taxon>Cyanobacteriota</taxon>
        <taxon>Cyanophyceae</taxon>
        <taxon>Oscillatoriophycideae</taxon>
        <taxon>Oscillatoriales</taxon>
        <taxon>Sirenicapillariaceae</taxon>
        <taxon>Limnoraphis</taxon>
    </lineage>
</organism>
<dbReference type="Gene3D" id="1.10.510.10">
    <property type="entry name" value="Transferase(Phosphotransferase) domain 1"/>
    <property type="match status" value="1"/>
</dbReference>
<dbReference type="Gene3D" id="1.10.287.130">
    <property type="match status" value="1"/>
</dbReference>
<dbReference type="SMART" id="SM00388">
    <property type="entry name" value="HisKA"/>
    <property type="match status" value="1"/>
</dbReference>
<dbReference type="SUPFAM" id="SSF52540">
    <property type="entry name" value="P-loop containing nucleoside triphosphate hydrolases"/>
    <property type="match status" value="1"/>
</dbReference>
<evidence type="ECO:0000313" key="8">
    <source>
        <dbReference type="EMBL" id="MEA5519446.1"/>
    </source>
</evidence>
<dbReference type="InterPro" id="IPR004358">
    <property type="entry name" value="Sig_transdc_His_kin-like_C"/>
</dbReference>
<dbReference type="RefSeq" id="WP_323272533.1">
    <property type="nucleotide sequence ID" value="NZ_JAYGHT010000031.1"/>
</dbReference>
<dbReference type="InterPro" id="IPR041664">
    <property type="entry name" value="AAA_16"/>
</dbReference>
<evidence type="ECO:0000259" key="7">
    <source>
        <dbReference type="PROSITE" id="PS50109"/>
    </source>
</evidence>
<evidence type="ECO:0000256" key="3">
    <source>
        <dbReference type="ARBA" id="ARBA00022553"/>
    </source>
</evidence>
<dbReference type="Pfam" id="PF01590">
    <property type="entry name" value="GAF"/>
    <property type="match status" value="1"/>
</dbReference>
<dbReference type="SUPFAM" id="SSF55874">
    <property type="entry name" value="ATPase domain of HSP90 chaperone/DNA topoisomerase II/histidine kinase"/>
    <property type="match status" value="1"/>
</dbReference>
<evidence type="ECO:0000256" key="4">
    <source>
        <dbReference type="ARBA" id="ARBA00022777"/>
    </source>
</evidence>
<dbReference type="SMART" id="SM00065">
    <property type="entry name" value="GAF"/>
    <property type="match status" value="1"/>
</dbReference>
<dbReference type="Gene3D" id="3.40.50.300">
    <property type="entry name" value="P-loop containing nucleotide triphosphate hydrolases"/>
    <property type="match status" value="1"/>
</dbReference>
<dbReference type="Pfam" id="PF00069">
    <property type="entry name" value="Pkinase"/>
    <property type="match status" value="1"/>
</dbReference>
<dbReference type="Gene3D" id="3.30.200.20">
    <property type="entry name" value="Phosphorylase Kinase, domain 1"/>
    <property type="match status" value="1"/>
</dbReference>
<dbReference type="Proteomes" id="UP001301728">
    <property type="component" value="Unassembled WGS sequence"/>
</dbReference>
<name>A0ABU5TX15_9CYAN</name>
<dbReference type="PROSITE" id="PS50011">
    <property type="entry name" value="PROTEIN_KINASE_DOM"/>
    <property type="match status" value="1"/>
</dbReference>
<dbReference type="EC" id="2.7.13.3" evidence="2"/>
<dbReference type="InterPro" id="IPR011009">
    <property type="entry name" value="Kinase-like_dom_sf"/>
</dbReference>
<keyword evidence="3" id="KW-0597">Phosphoprotein</keyword>
<keyword evidence="4" id="KW-0808">Transferase</keyword>